<protein>
    <recommendedName>
        <fullName evidence="4">Secreted protein</fullName>
    </recommendedName>
</protein>
<evidence type="ECO:0000256" key="1">
    <source>
        <dbReference type="SAM" id="SignalP"/>
    </source>
</evidence>
<feature type="signal peptide" evidence="1">
    <location>
        <begin position="1"/>
        <end position="26"/>
    </location>
</feature>
<dbReference type="AlphaFoldDB" id="A0AAD9V7K6"/>
<accession>A0AAD9V7K6</accession>
<evidence type="ECO:0000313" key="3">
    <source>
        <dbReference type="Proteomes" id="UP001249851"/>
    </source>
</evidence>
<gene>
    <name evidence="2" type="ORF">P5673_012669</name>
</gene>
<dbReference type="EMBL" id="JARQWQ010000024">
    <property type="protein sequence ID" value="KAK2563690.1"/>
    <property type="molecule type" value="Genomic_DNA"/>
</dbReference>
<reference evidence="2" key="1">
    <citation type="journal article" date="2023" name="G3 (Bethesda)">
        <title>Whole genome assembly and annotation of the endangered Caribbean coral Acropora cervicornis.</title>
        <authorList>
            <person name="Selwyn J.D."/>
            <person name="Vollmer S.V."/>
        </authorList>
    </citation>
    <scope>NUCLEOTIDE SEQUENCE</scope>
    <source>
        <strain evidence="2">K2</strain>
    </source>
</reference>
<evidence type="ECO:0000313" key="2">
    <source>
        <dbReference type="EMBL" id="KAK2563690.1"/>
    </source>
</evidence>
<comment type="caution">
    <text evidence="2">The sequence shown here is derived from an EMBL/GenBank/DDBJ whole genome shotgun (WGS) entry which is preliminary data.</text>
</comment>
<sequence length="202" mass="22468">MKLSVPTVVCMTIFGASICIFAEVTGAEVYCFSCFGYTGEKPWLSEGAQSTGKCEDRDGGNLVLRKCTKGKPSEKPTCIRFTAKYKLPYLKGNRLQEGMFEASGLHCGTIEQCRKNQCPNYWSKDVREIKDCEVSCCATHESANCTFPVPRSTEVTAYKKRRGEDDGEVGLAAFSGERSNRSKPGWPVWALYVSFIIFSICR</sequence>
<feature type="chain" id="PRO_5041924824" description="Secreted protein" evidence="1">
    <location>
        <begin position="27"/>
        <end position="202"/>
    </location>
</feature>
<proteinExistence type="predicted"/>
<organism evidence="2 3">
    <name type="scientific">Acropora cervicornis</name>
    <name type="common">Staghorn coral</name>
    <dbReference type="NCBI Taxonomy" id="6130"/>
    <lineage>
        <taxon>Eukaryota</taxon>
        <taxon>Metazoa</taxon>
        <taxon>Cnidaria</taxon>
        <taxon>Anthozoa</taxon>
        <taxon>Hexacorallia</taxon>
        <taxon>Scleractinia</taxon>
        <taxon>Astrocoeniina</taxon>
        <taxon>Acroporidae</taxon>
        <taxon>Acropora</taxon>
    </lineage>
</organism>
<reference evidence="2" key="2">
    <citation type="journal article" date="2023" name="Science">
        <title>Genomic signatures of disease resistance in endangered staghorn corals.</title>
        <authorList>
            <person name="Vollmer S.V."/>
            <person name="Selwyn J.D."/>
            <person name="Despard B.A."/>
            <person name="Roesel C.L."/>
        </authorList>
    </citation>
    <scope>NUCLEOTIDE SEQUENCE</scope>
    <source>
        <strain evidence="2">K2</strain>
    </source>
</reference>
<keyword evidence="1" id="KW-0732">Signal</keyword>
<dbReference type="Proteomes" id="UP001249851">
    <property type="component" value="Unassembled WGS sequence"/>
</dbReference>
<keyword evidence="3" id="KW-1185">Reference proteome</keyword>
<evidence type="ECO:0008006" key="4">
    <source>
        <dbReference type="Google" id="ProtNLM"/>
    </source>
</evidence>
<name>A0AAD9V7K6_ACRCE</name>